<dbReference type="OrthoDB" id="10013599at2759"/>
<name>A0A814NQ36_9BILA</name>
<keyword evidence="1" id="KW-0175">Coiled coil</keyword>
<keyword evidence="5" id="KW-1185">Reference proteome</keyword>
<sequence>LGDIGALLSGEERLEDPKNATMGHDSALGVLQQEGEKLLTYYIMSSLLSATEPHHNHYHYSQSLTPATKTKYLSKSSESLSNEQAKEIGGGEISIFSTNKALHPKSMKKSQTALTGFDQPKANTTVKHPSTSNPQNTGGLRRRFSLFRTKRYQQQQQAKPSSEHELLLTTAAPIELNLNDNIRLLQDEVKQRNTIIENLRQELNVKTQELELTKQRLFELNNSYDIEQALQIQTKMNTRLEEMLTENETLKKSIHDLECLAQQQQSDTSNNALFFQIWNSRSRSLPMARYSAARQAAILNKVAAGLS</sequence>
<feature type="region of interest" description="Disordered" evidence="2">
    <location>
        <begin position="117"/>
        <end position="139"/>
    </location>
</feature>
<protein>
    <submittedName>
        <fullName evidence="3">Uncharacterized protein</fullName>
    </submittedName>
</protein>
<feature type="coiled-coil region" evidence="1">
    <location>
        <begin position="240"/>
        <end position="267"/>
    </location>
</feature>
<dbReference type="Proteomes" id="UP000681722">
    <property type="component" value="Unassembled WGS sequence"/>
</dbReference>
<dbReference type="AlphaFoldDB" id="A0A814NQ36"/>
<organism evidence="3 5">
    <name type="scientific">Didymodactylos carnosus</name>
    <dbReference type="NCBI Taxonomy" id="1234261"/>
    <lineage>
        <taxon>Eukaryota</taxon>
        <taxon>Metazoa</taxon>
        <taxon>Spiralia</taxon>
        <taxon>Gnathifera</taxon>
        <taxon>Rotifera</taxon>
        <taxon>Eurotatoria</taxon>
        <taxon>Bdelloidea</taxon>
        <taxon>Philodinida</taxon>
        <taxon>Philodinidae</taxon>
        <taxon>Didymodactylos</taxon>
    </lineage>
</organism>
<proteinExistence type="predicted"/>
<dbReference type="Proteomes" id="UP000663829">
    <property type="component" value="Unassembled WGS sequence"/>
</dbReference>
<evidence type="ECO:0000256" key="1">
    <source>
        <dbReference type="SAM" id="Coils"/>
    </source>
</evidence>
<feature type="non-terminal residue" evidence="3">
    <location>
        <position position="1"/>
    </location>
</feature>
<dbReference type="EMBL" id="CAJNOQ010005345">
    <property type="protein sequence ID" value="CAF1095375.1"/>
    <property type="molecule type" value="Genomic_DNA"/>
</dbReference>
<reference evidence="3" key="1">
    <citation type="submission" date="2021-02" db="EMBL/GenBank/DDBJ databases">
        <authorList>
            <person name="Nowell W R."/>
        </authorList>
    </citation>
    <scope>NUCLEOTIDE SEQUENCE</scope>
</reference>
<evidence type="ECO:0000256" key="2">
    <source>
        <dbReference type="SAM" id="MobiDB-lite"/>
    </source>
</evidence>
<feature type="compositionally biased region" description="Polar residues" evidence="2">
    <location>
        <begin position="121"/>
        <end position="138"/>
    </location>
</feature>
<evidence type="ECO:0000313" key="4">
    <source>
        <dbReference type="EMBL" id="CAF3860735.1"/>
    </source>
</evidence>
<comment type="caution">
    <text evidence="3">The sequence shown here is derived from an EMBL/GenBank/DDBJ whole genome shotgun (WGS) entry which is preliminary data.</text>
</comment>
<dbReference type="EMBL" id="CAJOBC010005345">
    <property type="protein sequence ID" value="CAF3860735.1"/>
    <property type="molecule type" value="Genomic_DNA"/>
</dbReference>
<evidence type="ECO:0000313" key="5">
    <source>
        <dbReference type="Proteomes" id="UP000663829"/>
    </source>
</evidence>
<feature type="coiled-coil region" evidence="1">
    <location>
        <begin position="182"/>
        <end position="216"/>
    </location>
</feature>
<accession>A0A814NQ36</accession>
<evidence type="ECO:0000313" key="3">
    <source>
        <dbReference type="EMBL" id="CAF1095375.1"/>
    </source>
</evidence>
<feature type="region of interest" description="Disordered" evidence="2">
    <location>
        <begin position="1"/>
        <end position="21"/>
    </location>
</feature>
<gene>
    <name evidence="3" type="ORF">GPM918_LOCUS18477</name>
    <name evidence="4" type="ORF">SRO942_LOCUS18474</name>
</gene>